<dbReference type="InterPro" id="IPR040079">
    <property type="entry name" value="Glutathione_S-Trfase"/>
</dbReference>
<feature type="domain" description="GST C-terminal" evidence="4">
    <location>
        <begin position="91"/>
        <end position="223"/>
    </location>
</feature>
<evidence type="ECO:0000256" key="2">
    <source>
        <dbReference type="RuleBase" id="RU003494"/>
    </source>
</evidence>
<dbReference type="Pfam" id="PF02798">
    <property type="entry name" value="GST_N"/>
    <property type="match status" value="1"/>
</dbReference>
<sequence length="223" mass="24723">MAPFGKIYSYPGNVRVQRIQAVAALSGLEVVMDPDFVMRETNRTPEFLAKFPLGKVPAFEGADGFCMAEGQAICRYIADSGNNSAQLLGADARTRAKVEEWACFAEQEITAHIIPPMLMTMFKFIPFDEARFNQCAADLERALKRVDVALQQGQKFLMGGDKITLADVMVAGVLLLAGKFLMDREMREKAAPNVERYLKGLMEIPEMKGAFGEIELCESRLKA</sequence>
<dbReference type="PANTHER" id="PTHR43986">
    <property type="entry name" value="ELONGATION FACTOR 1-GAMMA"/>
    <property type="match status" value="1"/>
</dbReference>
<dbReference type="GO" id="GO:0005634">
    <property type="term" value="C:nucleus"/>
    <property type="evidence" value="ECO:0007669"/>
    <property type="project" value="TreeGrafter"/>
</dbReference>
<evidence type="ECO:0000259" key="3">
    <source>
        <dbReference type="PROSITE" id="PS50404"/>
    </source>
</evidence>
<dbReference type="Proteomes" id="UP001303473">
    <property type="component" value="Unassembled WGS sequence"/>
</dbReference>
<dbReference type="Gene3D" id="1.20.1050.10">
    <property type="match status" value="1"/>
</dbReference>
<feature type="domain" description="GST N-terminal" evidence="3">
    <location>
        <begin position="3"/>
        <end position="85"/>
    </location>
</feature>
<dbReference type="InterPro" id="IPR036282">
    <property type="entry name" value="Glutathione-S-Trfase_C_sf"/>
</dbReference>
<gene>
    <name evidence="5" type="ORF">QBC46DRAFT_318186</name>
</gene>
<dbReference type="InterPro" id="IPR010987">
    <property type="entry name" value="Glutathione-S-Trfase_C-like"/>
</dbReference>
<dbReference type="Gene3D" id="3.40.30.10">
    <property type="entry name" value="Glutaredoxin"/>
    <property type="match status" value="1"/>
</dbReference>
<dbReference type="PANTHER" id="PTHR43986:SF10">
    <property type="entry name" value="ELONGATION FACTOR EEF-1B GAMMA SUBUNIT, PUTATIVE (AFU_ORTHOLOGUE AFUA_1G17120)-RELATED"/>
    <property type="match status" value="1"/>
</dbReference>
<dbReference type="InterPro" id="IPR036249">
    <property type="entry name" value="Thioredoxin-like_sf"/>
</dbReference>
<reference evidence="6" key="1">
    <citation type="journal article" date="2023" name="Mol. Phylogenet. Evol.">
        <title>Genome-scale phylogeny and comparative genomics of the fungal order Sordariales.</title>
        <authorList>
            <person name="Hensen N."/>
            <person name="Bonometti L."/>
            <person name="Westerberg I."/>
            <person name="Brannstrom I.O."/>
            <person name="Guillou S."/>
            <person name="Cros-Aarteil S."/>
            <person name="Calhoun S."/>
            <person name="Haridas S."/>
            <person name="Kuo A."/>
            <person name="Mondo S."/>
            <person name="Pangilinan J."/>
            <person name="Riley R."/>
            <person name="LaButti K."/>
            <person name="Andreopoulos B."/>
            <person name="Lipzen A."/>
            <person name="Chen C."/>
            <person name="Yan M."/>
            <person name="Daum C."/>
            <person name="Ng V."/>
            <person name="Clum A."/>
            <person name="Steindorff A."/>
            <person name="Ohm R.A."/>
            <person name="Martin F."/>
            <person name="Silar P."/>
            <person name="Natvig D.O."/>
            <person name="Lalanne C."/>
            <person name="Gautier V."/>
            <person name="Ament-Velasquez S.L."/>
            <person name="Kruys A."/>
            <person name="Hutchinson M.I."/>
            <person name="Powell A.J."/>
            <person name="Barry K."/>
            <person name="Miller A.N."/>
            <person name="Grigoriev I.V."/>
            <person name="Debuchy R."/>
            <person name="Gladieux P."/>
            <person name="Hiltunen Thoren M."/>
            <person name="Johannesson H."/>
        </authorList>
    </citation>
    <scope>NUCLEOTIDE SEQUENCE [LARGE SCALE GENOMIC DNA]</scope>
    <source>
        <strain evidence="6">CBS 340.73</strain>
    </source>
</reference>
<evidence type="ECO:0000259" key="4">
    <source>
        <dbReference type="PROSITE" id="PS50405"/>
    </source>
</evidence>
<dbReference type="GO" id="GO:0006414">
    <property type="term" value="P:translational elongation"/>
    <property type="evidence" value="ECO:0007669"/>
    <property type="project" value="TreeGrafter"/>
</dbReference>
<dbReference type="CDD" id="cd03044">
    <property type="entry name" value="GST_N_EF1Bgamma"/>
    <property type="match status" value="1"/>
</dbReference>
<dbReference type="InterPro" id="IPR050802">
    <property type="entry name" value="EF-GSTs"/>
</dbReference>
<dbReference type="PROSITE" id="PS50405">
    <property type="entry name" value="GST_CTER"/>
    <property type="match status" value="1"/>
</dbReference>
<dbReference type="SFLD" id="SFLDS00019">
    <property type="entry name" value="Glutathione_Transferase_(cytos"/>
    <property type="match status" value="1"/>
</dbReference>
<name>A0AAN6N2V5_9PEZI</name>
<dbReference type="InterPro" id="IPR004045">
    <property type="entry name" value="Glutathione_S-Trfase_N"/>
</dbReference>
<proteinExistence type="inferred from homology"/>
<dbReference type="EMBL" id="MU853835">
    <property type="protein sequence ID" value="KAK3938161.1"/>
    <property type="molecule type" value="Genomic_DNA"/>
</dbReference>
<evidence type="ECO:0000256" key="1">
    <source>
        <dbReference type="ARBA" id="ARBA00007409"/>
    </source>
</evidence>
<dbReference type="FunFam" id="3.40.30.10:FF:000148">
    <property type="entry name" value="Elongation factor 1B gamma"/>
    <property type="match status" value="1"/>
</dbReference>
<comment type="similarity">
    <text evidence="1 2">Belongs to the GST superfamily.</text>
</comment>
<dbReference type="GO" id="GO:0005737">
    <property type="term" value="C:cytoplasm"/>
    <property type="evidence" value="ECO:0007669"/>
    <property type="project" value="TreeGrafter"/>
</dbReference>
<accession>A0AAN6N2V5</accession>
<dbReference type="AlphaFoldDB" id="A0AAN6N2V5"/>
<dbReference type="InterPro" id="IPR004046">
    <property type="entry name" value="GST_C"/>
</dbReference>
<evidence type="ECO:0000313" key="6">
    <source>
        <dbReference type="Proteomes" id="UP001303473"/>
    </source>
</evidence>
<comment type="caution">
    <text evidence="5">The sequence shown here is derived from an EMBL/GenBank/DDBJ whole genome shotgun (WGS) entry which is preliminary data.</text>
</comment>
<dbReference type="SUPFAM" id="SSF52833">
    <property type="entry name" value="Thioredoxin-like"/>
    <property type="match status" value="1"/>
</dbReference>
<organism evidence="5 6">
    <name type="scientific">Diplogelasinospora grovesii</name>
    <dbReference type="NCBI Taxonomy" id="303347"/>
    <lineage>
        <taxon>Eukaryota</taxon>
        <taxon>Fungi</taxon>
        <taxon>Dikarya</taxon>
        <taxon>Ascomycota</taxon>
        <taxon>Pezizomycotina</taxon>
        <taxon>Sordariomycetes</taxon>
        <taxon>Sordariomycetidae</taxon>
        <taxon>Sordariales</taxon>
        <taxon>Diplogelasinosporaceae</taxon>
        <taxon>Diplogelasinospora</taxon>
    </lineage>
</organism>
<dbReference type="PROSITE" id="PS50404">
    <property type="entry name" value="GST_NTER"/>
    <property type="match status" value="1"/>
</dbReference>
<evidence type="ECO:0000313" key="5">
    <source>
        <dbReference type="EMBL" id="KAK3938161.1"/>
    </source>
</evidence>
<keyword evidence="6" id="KW-1185">Reference proteome</keyword>
<dbReference type="SUPFAM" id="SSF47616">
    <property type="entry name" value="GST C-terminal domain-like"/>
    <property type="match status" value="1"/>
</dbReference>
<dbReference type="SFLD" id="SFLDG00358">
    <property type="entry name" value="Main_(cytGST)"/>
    <property type="match status" value="1"/>
</dbReference>
<protein>
    <submittedName>
        <fullName evidence="5">Glutathione S-transferase</fullName>
    </submittedName>
</protein>
<dbReference type="Pfam" id="PF00043">
    <property type="entry name" value="GST_C"/>
    <property type="match status" value="1"/>
</dbReference>